<keyword evidence="5" id="KW-0812">Transmembrane</keyword>
<dbReference type="GO" id="GO:0016020">
    <property type="term" value="C:membrane"/>
    <property type="evidence" value="ECO:0007669"/>
    <property type="project" value="UniProtKB-SubCell"/>
</dbReference>
<feature type="transmembrane region" description="Helical" evidence="5">
    <location>
        <begin position="311"/>
        <end position="333"/>
    </location>
</feature>
<dbReference type="SUPFAM" id="SSF48726">
    <property type="entry name" value="Immunoglobulin"/>
    <property type="match status" value="2"/>
</dbReference>
<evidence type="ECO:0000256" key="4">
    <source>
        <dbReference type="SAM" id="MobiDB-lite"/>
    </source>
</evidence>
<dbReference type="InterPro" id="IPR007110">
    <property type="entry name" value="Ig-like_dom"/>
</dbReference>
<dbReference type="EMBL" id="GBXM01010965">
    <property type="protein sequence ID" value="JAH97612.1"/>
    <property type="molecule type" value="Transcribed_RNA"/>
</dbReference>
<keyword evidence="2 5" id="KW-0472">Membrane</keyword>
<feature type="domain" description="Ig-like" evidence="6">
    <location>
        <begin position="117"/>
        <end position="209"/>
    </location>
</feature>
<reference evidence="7" key="2">
    <citation type="journal article" date="2015" name="Fish Shellfish Immunol.">
        <title>Early steps in the European eel (Anguilla anguilla)-Vibrio vulnificus interaction in the gills: Role of the RtxA13 toxin.</title>
        <authorList>
            <person name="Callol A."/>
            <person name="Pajuelo D."/>
            <person name="Ebbesson L."/>
            <person name="Teles M."/>
            <person name="MacKenzie S."/>
            <person name="Amaro C."/>
        </authorList>
    </citation>
    <scope>NUCLEOTIDE SEQUENCE</scope>
</reference>
<organism evidence="7">
    <name type="scientific">Anguilla anguilla</name>
    <name type="common">European freshwater eel</name>
    <name type="synonym">Muraena anguilla</name>
    <dbReference type="NCBI Taxonomy" id="7936"/>
    <lineage>
        <taxon>Eukaryota</taxon>
        <taxon>Metazoa</taxon>
        <taxon>Chordata</taxon>
        <taxon>Craniata</taxon>
        <taxon>Vertebrata</taxon>
        <taxon>Euteleostomi</taxon>
        <taxon>Actinopterygii</taxon>
        <taxon>Neopterygii</taxon>
        <taxon>Teleostei</taxon>
        <taxon>Anguilliformes</taxon>
        <taxon>Anguillidae</taxon>
        <taxon>Anguilla</taxon>
    </lineage>
</organism>
<dbReference type="InterPro" id="IPR036179">
    <property type="entry name" value="Ig-like_dom_sf"/>
</dbReference>
<dbReference type="Pfam" id="PF13895">
    <property type="entry name" value="Ig_2"/>
    <property type="match status" value="1"/>
</dbReference>
<reference evidence="7" key="1">
    <citation type="submission" date="2014-11" db="EMBL/GenBank/DDBJ databases">
        <authorList>
            <person name="Amaro Gonzalez C."/>
        </authorList>
    </citation>
    <scope>NUCLEOTIDE SEQUENCE</scope>
</reference>
<sequence>MPESIEALNGSCVLIPCTFNISKNEEYHLKNSAGGVWIKSIPQFARATVVFNSSQTHNILSGEIVGDLVQKNCTTVLDKITKDYTDKYFFRIETTSYMATFRATPVYIAVKGSPQKPKITKLKELNEGTQVDLKCTAAAPCNKHLPVLAWTPNLGNIGHELQENSNKIKSVLSVLTFTPSHFHHGKNITCSAEYTLQTGSKIKVADNITLNVLFPPKNTMASISPSGPLVNGSHVTLTCSSSANPPVNNFTWFRTTGSRVTKSGSGQTLTFDVSSDDVGWYYCEAQNQQGKQESGKVNLTIKDIWEPLSPAVIGAVAGTLGVLLACLLSLLFWRLRKSRESCVSIRMTSREGQGNPSFDPSKADNTRETTAVSESQHDEVQYAEISNLSAKEKGKRDKGQEIEYAEVRFPERKEKAPTEEIYETVKPKHHP</sequence>
<dbReference type="InterPro" id="IPR013783">
    <property type="entry name" value="Ig-like_fold"/>
</dbReference>
<dbReference type="InterPro" id="IPR003599">
    <property type="entry name" value="Ig_sub"/>
</dbReference>
<dbReference type="AlphaFoldDB" id="A0A0E9X4E6"/>
<feature type="domain" description="Ig-like" evidence="6">
    <location>
        <begin position="216"/>
        <end position="300"/>
    </location>
</feature>
<evidence type="ECO:0000256" key="1">
    <source>
        <dbReference type="ARBA" id="ARBA00004167"/>
    </source>
</evidence>
<dbReference type="InterPro" id="IPR013162">
    <property type="entry name" value="CD80_C2-set"/>
</dbReference>
<evidence type="ECO:0000313" key="7">
    <source>
        <dbReference type="EMBL" id="JAH97612.1"/>
    </source>
</evidence>
<dbReference type="SMART" id="SM00409">
    <property type="entry name" value="IG"/>
    <property type="match status" value="3"/>
</dbReference>
<dbReference type="PROSITE" id="PS50835">
    <property type="entry name" value="IG_LIKE"/>
    <property type="match status" value="2"/>
</dbReference>
<evidence type="ECO:0000256" key="2">
    <source>
        <dbReference type="ARBA" id="ARBA00023136"/>
    </source>
</evidence>
<name>A0A0E9X4E6_ANGAN</name>
<accession>A0A0E9X4E6</accession>
<proteinExistence type="predicted"/>
<protein>
    <recommendedName>
        <fullName evidence="6">Ig-like domain-containing protein</fullName>
    </recommendedName>
</protein>
<keyword evidence="5" id="KW-1133">Transmembrane helix</keyword>
<feature type="compositionally biased region" description="Basic and acidic residues" evidence="4">
    <location>
        <begin position="390"/>
        <end position="431"/>
    </location>
</feature>
<dbReference type="PANTHER" id="PTHR46484:SF8">
    <property type="entry name" value="B-CELL RECEPTOR CD22-LIKE-RELATED"/>
    <property type="match status" value="1"/>
</dbReference>
<evidence type="ECO:0000256" key="3">
    <source>
        <dbReference type="ARBA" id="ARBA00023157"/>
    </source>
</evidence>
<keyword evidence="3" id="KW-1015">Disulfide bond</keyword>
<evidence type="ECO:0000256" key="5">
    <source>
        <dbReference type="SAM" id="Phobius"/>
    </source>
</evidence>
<dbReference type="Gene3D" id="2.60.40.10">
    <property type="entry name" value="Immunoglobulins"/>
    <property type="match status" value="3"/>
</dbReference>
<feature type="compositionally biased region" description="Polar residues" evidence="4">
    <location>
        <begin position="347"/>
        <end position="358"/>
    </location>
</feature>
<feature type="region of interest" description="Disordered" evidence="4">
    <location>
        <begin position="347"/>
        <end position="431"/>
    </location>
</feature>
<dbReference type="InterPro" id="IPR003598">
    <property type="entry name" value="Ig_sub2"/>
</dbReference>
<dbReference type="PANTHER" id="PTHR46484">
    <property type="entry name" value="SI:CH211-171H4.5-RELATED"/>
    <property type="match status" value="1"/>
</dbReference>
<comment type="subcellular location">
    <subcellularLocation>
        <location evidence="1">Membrane</location>
        <topology evidence="1">Single-pass membrane protein</topology>
    </subcellularLocation>
</comment>
<dbReference type="Pfam" id="PF08205">
    <property type="entry name" value="C2-set_2"/>
    <property type="match status" value="1"/>
</dbReference>
<dbReference type="SMART" id="SM00408">
    <property type="entry name" value="IGc2"/>
    <property type="match status" value="1"/>
</dbReference>
<evidence type="ECO:0000259" key="6">
    <source>
        <dbReference type="PROSITE" id="PS50835"/>
    </source>
</evidence>